<dbReference type="OrthoDB" id="3224744at2759"/>
<dbReference type="SUPFAM" id="SSF48452">
    <property type="entry name" value="TPR-like"/>
    <property type="match status" value="1"/>
</dbReference>
<dbReference type="AlphaFoldDB" id="A0A0C3D811"/>
<name>A0A0C3D811_9AGAM</name>
<dbReference type="InParanoid" id="A0A0C3D811"/>
<feature type="non-terminal residue" evidence="1">
    <location>
        <position position="1"/>
    </location>
</feature>
<proteinExistence type="predicted"/>
<reference evidence="2" key="2">
    <citation type="submission" date="2015-01" db="EMBL/GenBank/DDBJ databases">
        <title>Evolutionary Origins and Diversification of the Mycorrhizal Mutualists.</title>
        <authorList>
            <consortium name="DOE Joint Genome Institute"/>
            <consortium name="Mycorrhizal Genomics Consortium"/>
            <person name="Kohler A."/>
            <person name="Kuo A."/>
            <person name="Nagy L.G."/>
            <person name="Floudas D."/>
            <person name="Copeland A."/>
            <person name="Barry K.W."/>
            <person name="Cichocki N."/>
            <person name="Veneault-Fourrey C."/>
            <person name="LaButti K."/>
            <person name="Lindquist E.A."/>
            <person name="Lipzen A."/>
            <person name="Lundell T."/>
            <person name="Morin E."/>
            <person name="Murat C."/>
            <person name="Riley R."/>
            <person name="Ohm R."/>
            <person name="Sun H."/>
            <person name="Tunlid A."/>
            <person name="Henrissat B."/>
            <person name="Grigoriev I.V."/>
            <person name="Hibbett D.S."/>
            <person name="Martin F."/>
        </authorList>
    </citation>
    <scope>NUCLEOTIDE SEQUENCE [LARGE SCALE GENOMIC DNA]</scope>
    <source>
        <strain evidence="2">Foug A</strain>
    </source>
</reference>
<organism evidence="1 2">
    <name type="scientific">Scleroderma citrinum Foug A</name>
    <dbReference type="NCBI Taxonomy" id="1036808"/>
    <lineage>
        <taxon>Eukaryota</taxon>
        <taxon>Fungi</taxon>
        <taxon>Dikarya</taxon>
        <taxon>Basidiomycota</taxon>
        <taxon>Agaricomycotina</taxon>
        <taxon>Agaricomycetes</taxon>
        <taxon>Agaricomycetidae</taxon>
        <taxon>Boletales</taxon>
        <taxon>Sclerodermatineae</taxon>
        <taxon>Sclerodermataceae</taxon>
        <taxon>Scleroderma</taxon>
    </lineage>
</organism>
<dbReference type="HOGENOM" id="CLU_001305_4_4_1"/>
<dbReference type="InterPro" id="IPR011990">
    <property type="entry name" value="TPR-like_helical_dom_sf"/>
</dbReference>
<dbReference type="STRING" id="1036808.A0A0C3D811"/>
<protein>
    <submittedName>
        <fullName evidence="1">Uncharacterized protein</fullName>
    </submittedName>
</protein>
<evidence type="ECO:0000313" key="1">
    <source>
        <dbReference type="EMBL" id="KIM56890.1"/>
    </source>
</evidence>
<dbReference type="Gene3D" id="1.25.40.10">
    <property type="entry name" value="Tetratricopeptide repeat domain"/>
    <property type="match status" value="1"/>
</dbReference>
<keyword evidence="2" id="KW-1185">Reference proteome</keyword>
<accession>A0A0C3D811</accession>
<reference evidence="1 2" key="1">
    <citation type="submission" date="2014-04" db="EMBL/GenBank/DDBJ databases">
        <authorList>
            <consortium name="DOE Joint Genome Institute"/>
            <person name="Kuo A."/>
            <person name="Kohler A."/>
            <person name="Nagy L.G."/>
            <person name="Floudas D."/>
            <person name="Copeland A."/>
            <person name="Barry K.W."/>
            <person name="Cichocki N."/>
            <person name="Veneault-Fourrey C."/>
            <person name="LaButti K."/>
            <person name="Lindquist E.A."/>
            <person name="Lipzen A."/>
            <person name="Lundell T."/>
            <person name="Morin E."/>
            <person name="Murat C."/>
            <person name="Sun H."/>
            <person name="Tunlid A."/>
            <person name="Henrissat B."/>
            <person name="Grigoriev I.V."/>
            <person name="Hibbett D.S."/>
            <person name="Martin F."/>
            <person name="Nordberg H.P."/>
            <person name="Cantor M.N."/>
            <person name="Hua S.X."/>
        </authorList>
    </citation>
    <scope>NUCLEOTIDE SEQUENCE [LARGE SCALE GENOMIC DNA]</scope>
    <source>
        <strain evidence="1 2">Foug A</strain>
    </source>
</reference>
<sequence>DLDEAISLHQSALDLRPTGHSDRSDSLHSLALCFSDRYDKQGAIADLEEAITLGRAALALRSPGHS</sequence>
<dbReference type="EMBL" id="KN822108">
    <property type="protein sequence ID" value="KIM56890.1"/>
    <property type="molecule type" value="Genomic_DNA"/>
</dbReference>
<feature type="non-terminal residue" evidence="1">
    <location>
        <position position="66"/>
    </location>
</feature>
<dbReference type="Proteomes" id="UP000053989">
    <property type="component" value="Unassembled WGS sequence"/>
</dbReference>
<evidence type="ECO:0000313" key="2">
    <source>
        <dbReference type="Proteomes" id="UP000053989"/>
    </source>
</evidence>
<gene>
    <name evidence="1" type="ORF">SCLCIDRAFT_88649</name>
</gene>